<gene>
    <name evidence="3" type="ORF">POM88_039194</name>
</gene>
<feature type="transmembrane region" description="Helical" evidence="2">
    <location>
        <begin position="79"/>
        <end position="101"/>
    </location>
</feature>
<reference evidence="3" key="1">
    <citation type="submission" date="2023-02" db="EMBL/GenBank/DDBJ databases">
        <title>Genome of toxic invasive species Heracleum sosnowskyi carries increased number of genes despite the absence of recent whole-genome duplications.</title>
        <authorList>
            <person name="Schelkunov M."/>
            <person name="Shtratnikova V."/>
            <person name="Makarenko M."/>
            <person name="Klepikova A."/>
            <person name="Omelchenko D."/>
            <person name="Novikova G."/>
            <person name="Obukhova E."/>
            <person name="Bogdanov V."/>
            <person name="Penin A."/>
            <person name="Logacheva M."/>
        </authorList>
    </citation>
    <scope>NUCLEOTIDE SEQUENCE</scope>
    <source>
        <strain evidence="3">Hsosn_3</strain>
        <tissue evidence="3">Leaf</tissue>
    </source>
</reference>
<organism evidence="3 4">
    <name type="scientific">Heracleum sosnowskyi</name>
    <dbReference type="NCBI Taxonomy" id="360622"/>
    <lineage>
        <taxon>Eukaryota</taxon>
        <taxon>Viridiplantae</taxon>
        <taxon>Streptophyta</taxon>
        <taxon>Embryophyta</taxon>
        <taxon>Tracheophyta</taxon>
        <taxon>Spermatophyta</taxon>
        <taxon>Magnoliopsida</taxon>
        <taxon>eudicotyledons</taxon>
        <taxon>Gunneridae</taxon>
        <taxon>Pentapetalae</taxon>
        <taxon>asterids</taxon>
        <taxon>campanulids</taxon>
        <taxon>Apiales</taxon>
        <taxon>Apiaceae</taxon>
        <taxon>Apioideae</taxon>
        <taxon>apioid superclade</taxon>
        <taxon>Tordylieae</taxon>
        <taxon>Tordyliinae</taxon>
        <taxon>Heracleum</taxon>
    </lineage>
</organism>
<dbReference type="Proteomes" id="UP001237642">
    <property type="component" value="Unassembled WGS sequence"/>
</dbReference>
<keyword evidence="2" id="KW-0812">Transmembrane</keyword>
<accession>A0AAD8M940</accession>
<feature type="transmembrane region" description="Helical" evidence="2">
    <location>
        <begin position="140"/>
        <end position="163"/>
    </location>
</feature>
<proteinExistence type="inferred from homology"/>
<dbReference type="InterPro" id="IPR002528">
    <property type="entry name" value="MATE_fam"/>
</dbReference>
<evidence type="ECO:0000256" key="1">
    <source>
        <dbReference type="ARBA" id="ARBA00010199"/>
    </source>
</evidence>
<reference evidence="3" key="2">
    <citation type="submission" date="2023-05" db="EMBL/GenBank/DDBJ databases">
        <authorList>
            <person name="Schelkunov M.I."/>
        </authorList>
    </citation>
    <scope>NUCLEOTIDE SEQUENCE</scope>
    <source>
        <strain evidence="3">Hsosn_3</strain>
        <tissue evidence="3">Leaf</tissue>
    </source>
</reference>
<sequence>MEEPLLETADNCLENRGGASVVVVDVETLSSSSLPRRWEVIVSEMKKVSYIAMPMVVTTVSQNLLRVISMMMIGHLGELSLSGASIATSLTNVTGFSLLGVARGVGWQRLGAYVNLGAYYLCGIPLACVLAFVLHWRGKGLWIGLTTASLLQGLMLMTITFFTDWKMQVRKARERIYERKSQITIE</sequence>
<dbReference type="EMBL" id="JAUIZM010000009">
    <property type="protein sequence ID" value="KAK1363633.1"/>
    <property type="molecule type" value="Genomic_DNA"/>
</dbReference>
<dbReference type="GO" id="GO:0016020">
    <property type="term" value="C:membrane"/>
    <property type="evidence" value="ECO:0007669"/>
    <property type="project" value="InterPro"/>
</dbReference>
<keyword evidence="4" id="KW-1185">Reference proteome</keyword>
<keyword evidence="2" id="KW-1133">Transmembrane helix</keyword>
<dbReference type="PANTHER" id="PTHR11206">
    <property type="entry name" value="MULTIDRUG RESISTANCE PROTEIN"/>
    <property type="match status" value="1"/>
</dbReference>
<feature type="transmembrane region" description="Helical" evidence="2">
    <location>
        <begin position="50"/>
        <end position="73"/>
    </location>
</feature>
<evidence type="ECO:0000256" key="2">
    <source>
        <dbReference type="SAM" id="Phobius"/>
    </source>
</evidence>
<protein>
    <submittedName>
        <fullName evidence="3">Uncharacterized protein</fullName>
    </submittedName>
</protein>
<evidence type="ECO:0000313" key="3">
    <source>
        <dbReference type="EMBL" id="KAK1363633.1"/>
    </source>
</evidence>
<feature type="transmembrane region" description="Helical" evidence="2">
    <location>
        <begin position="113"/>
        <end position="134"/>
    </location>
</feature>
<evidence type="ECO:0000313" key="4">
    <source>
        <dbReference type="Proteomes" id="UP001237642"/>
    </source>
</evidence>
<comment type="caution">
    <text evidence="3">The sequence shown here is derived from an EMBL/GenBank/DDBJ whole genome shotgun (WGS) entry which is preliminary data.</text>
</comment>
<dbReference type="Pfam" id="PF01554">
    <property type="entry name" value="MatE"/>
    <property type="match status" value="1"/>
</dbReference>
<dbReference type="AlphaFoldDB" id="A0AAD8M940"/>
<comment type="similarity">
    <text evidence="1">Belongs to the multi antimicrobial extrusion (MATE) (TC 2.A.66.1) family.</text>
</comment>
<dbReference type="GO" id="GO:0015297">
    <property type="term" value="F:antiporter activity"/>
    <property type="evidence" value="ECO:0007669"/>
    <property type="project" value="InterPro"/>
</dbReference>
<dbReference type="GO" id="GO:0042910">
    <property type="term" value="F:xenobiotic transmembrane transporter activity"/>
    <property type="evidence" value="ECO:0007669"/>
    <property type="project" value="InterPro"/>
</dbReference>
<keyword evidence="2" id="KW-0472">Membrane</keyword>
<name>A0AAD8M940_9APIA</name>